<comment type="caution">
    <text evidence="5">The sequence shown here is derived from an EMBL/GenBank/DDBJ whole genome shotgun (WGS) entry which is preliminary data.</text>
</comment>
<dbReference type="Gene3D" id="3.80.10.10">
    <property type="entry name" value="Ribonuclease Inhibitor"/>
    <property type="match status" value="1"/>
</dbReference>
<dbReference type="Pfam" id="PF23286">
    <property type="entry name" value="LRR_13"/>
    <property type="match status" value="1"/>
</dbReference>
<proteinExistence type="predicted"/>
<evidence type="ECO:0000256" key="2">
    <source>
        <dbReference type="ARBA" id="ARBA00022737"/>
    </source>
</evidence>
<dbReference type="SMART" id="SM00369">
    <property type="entry name" value="LRR_TYP"/>
    <property type="match status" value="2"/>
</dbReference>
<evidence type="ECO:0000256" key="3">
    <source>
        <dbReference type="ARBA" id="ARBA00022821"/>
    </source>
</evidence>
<dbReference type="InterPro" id="IPR003591">
    <property type="entry name" value="Leu-rich_rpt_typical-subtyp"/>
</dbReference>
<dbReference type="InterPro" id="IPR050216">
    <property type="entry name" value="LRR_domain-containing"/>
</dbReference>
<organism evidence="5 6">
    <name type="scientific">Arachis hypogaea</name>
    <name type="common">Peanut</name>
    <dbReference type="NCBI Taxonomy" id="3818"/>
    <lineage>
        <taxon>Eukaryota</taxon>
        <taxon>Viridiplantae</taxon>
        <taxon>Streptophyta</taxon>
        <taxon>Embryophyta</taxon>
        <taxon>Tracheophyta</taxon>
        <taxon>Spermatophyta</taxon>
        <taxon>Magnoliopsida</taxon>
        <taxon>eudicotyledons</taxon>
        <taxon>Gunneridae</taxon>
        <taxon>Pentapetalae</taxon>
        <taxon>rosids</taxon>
        <taxon>fabids</taxon>
        <taxon>Fabales</taxon>
        <taxon>Fabaceae</taxon>
        <taxon>Papilionoideae</taxon>
        <taxon>50 kb inversion clade</taxon>
        <taxon>dalbergioids sensu lato</taxon>
        <taxon>Dalbergieae</taxon>
        <taxon>Pterocarpus clade</taxon>
        <taxon>Arachis</taxon>
    </lineage>
</organism>
<sequence>MPSLEDIRLSGCSSLEYFPEIPDEMENLEMLNLSNTGIKDLPCSFRNLSGLWFLKMSRNEMYEFFPLALACFPNLEHLDLIGNNFTVLPECMQEFRFLYWINVDDCKHLREIRGIPPCLSVFSAVNCKSLNPEGTGMLLNQELHEGGSTEFMMPGGMDMKHYLWKRNGIMRRFRIKQVTITFMRRIAREIGMHVLKKESLVMQDIRFTDPYKMTQLLVMMLMLSKVFPNHKNQPLLPERCIGLCTLQFLAYTLFGGRA</sequence>
<dbReference type="InterPro" id="IPR032675">
    <property type="entry name" value="LRR_dom_sf"/>
</dbReference>
<feature type="domain" description="Disease resistance protein RPS4B/Roq1-like leucine-rich repeats" evidence="4">
    <location>
        <begin position="1"/>
        <end position="67"/>
    </location>
</feature>
<keyword evidence="1" id="KW-0433">Leucine-rich repeat</keyword>
<keyword evidence="3" id="KW-0611">Plant defense</keyword>
<protein>
    <recommendedName>
        <fullName evidence="4">Disease resistance protein RPS4B/Roq1-like leucine-rich repeats domain-containing protein</fullName>
    </recommendedName>
</protein>
<dbReference type="PANTHER" id="PTHR48051:SF1">
    <property type="entry name" value="RAS SUPPRESSOR PROTEIN 1"/>
    <property type="match status" value="1"/>
</dbReference>
<evidence type="ECO:0000313" key="5">
    <source>
        <dbReference type="EMBL" id="RYR07075.1"/>
    </source>
</evidence>
<dbReference type="PANTHER" id="PTHR48051">
    <property type="match status" value="1"/>
</dbReference>
<evidence type="ECO:0000256" key="1">
    <source>
        <dbReference type="ARBA" id="ARBA00022614"/>
    </source>
</evidence>
<dbReference type="GO" id="GO:0005737">
    <property type="term" value="C:cytoplasm"/>
    <property type="evidence" value="ECO:0007669"/>
    <property type="project" value="TreeGrafter"/>
</dbReference>
<dbReference type="AlphaFoldDB" id="A0A444YYS5"/>
<dbReference type="InterPro" id="IPR058546">
    <property type="entry name" value="RPS4B/Roq1-like_LRR"/>
</dbReference>
<dbReference type="SUPFAM" id="SSF52047">
    <property type="entry name" value="RNI-like"/>
    <property type="match status" value="1"/>
</dbReference>
<gene>
    <name evidence="5" type="ORF">Ahy_B05g074390</name>
</gene>
<evidence type="ECO:0000313" key="6">
    <source>
        <dbReference type="Proteomes" id="UP000289738"/>
    </source>
</evidence>
<dbReference type="Pfam" id="PF00560">
    <property type="entry name" value="LRR_1"/>
    <property type="match status" value="1"/>
</dbReference>
<keyword evidence="6" id="KW-1185">Reference proteome</keyword>
<name>A0A444YYS5_ARAHY</name>
<dbReference type="InterPro" id="IPR001611">
    <property type="entry name" value="Leu-rich_rpt"/>
</dbReference>
<keyword evidence="2" id="KW-0677">Repeat</keyword>
<accession>A0A444YYS5</accession>
<dbReference type="Proteomes" id="UP000289738">
    <property type="component" value="Chromosome B05"/>
</dbReference>
<evidence type="ECO:0000259" key="4">
    <source>
        <dbReference type="Pfam" id="PF23286"/>
    </source>
</evidence>
<reference evidence="5 6" key="1">
    <citation type="submission" date="2019-01" db="EMBL/GenBank/DDBJ databases">
        <title>Sequencing of cultivated peanut Arachis hypogaea provides insights into genome evolution and oil improvement.</title>
        <authorList>
            <person name="Chen X."/>
        </authorList>
    </citation>
    <scope>NUCLEOTIDE SEQUENCE [LARGE SCALE GENOMIC DNA]</scope>
    <source>
        <strain evidence="6">cv. Fuhuasheng</strain>
        <tissue evidence="5">Leaves</tissue>
    </source>
</reference>
<dbReference type="EMBL" id="SDMP01000015">
    <property type="protein sequence ID" value="RYR07075.1"/>
    <property type="molecule type" value="Genomic_DNA"/>
</dbReference>